<evidence type="ECO:0000313" key="3">
    <source>
        <dbReference type="Proteomes" id="UP000184600"/>
    </source>
</evidence>
<evidence type="ECO:0008006" key="4">
    <source>
        <dbReference type="Google" id="ProtNLM"/>
    </source>
</evidence>
<protein>
    <recommendedName>
        <fullName evidence="4">Flagellar hook-length control protein FliK</fullName>
    </recommendedName>
</protein>
<sequence length="172" mass="19858">MRHTSQPLHQPHHSRPGDIRREELPDRHLSRTESWSDTQDSRWFSTLCQPEETAAGIRNTDTPAVHQQSRTMPVYPASGYDMMVCEKIAHHLSPAAGEAFACTLLLPHMGEVRMNACQTQQQWQIQLTFFQPSSREYARQHHARFSRHLETLLESPVELTLPSFEEETEDEA</sequence>
<reference evidence="3" key="1">
    <citation type="submission" date="2016-12" db="EMBL/GenBank/DDBJ databases">
        <authorList>
            <person name="Rodrigo-Torres L."/>
            <person name="Arahal R.D."/>
            <person name="Lucena T."/>
        </authorList>
    </citation>
    <scope>NUCLEOTIDE SEQUENCE [LARGE SCALE GENOMIC DNA]</scope>
</reference>
<dbReference type="AlphaFoldDB" id="A0A1M7YSP3"/>
<dbReference type="EMBL" id="FRFG01000016">
    <property type="protein sequence ID" value="SHO55651.1"/>
    <property type="molecule type" value="Genomic_DNA"/>
</dbReference>
<dbReference type="InterPro" id="IPR049757">
    <property type="entry name" value="T3SS_HrpP-like_C"/>
</dbReference>
<proteinExistence type="predicted"/>
<dbReference type="STRING" id="1117707.VQ7734_01397"/>
<dbReference type="RefSeq" id="WP_073580868.1">
    <property type="nucleotide sequence ID" value="NZ_AP024897.1"/>
</dbReference>
<feature type="compositionally biased region" description="Basic and acidic residues" evidence="1">
    <location>
        <begin position="15"/>
        <end position="31"/>
    </location>
</feature>
<dbReference type="CDD" id="cd17468">
    <property type="entry name" value="T3SS_HrpP_C"/>
    <property type="match status" value="1"/>
</dbReference>
<name>A0A1M7YSP3_9VIBR</name>
<feature type="region of interest" description="Disordered" evidence="1">
    <location>
        <begin position="1"/>
        <end position="35"/>
    </location>
</feature>
<evidence type="ECO:0000256" key="1">
    <source>
        <dbReference type="SAM" id="MobiDB-lite"/>
    </source>
</evidence>
<evidence type="ECO:0000313" key="2">
    <source>
        <dbReference type="EMBL" id="SHO55651.1"/>
    </source>
</evidence>
<keyword evidence="3" id="KW-1185">Reference proteome</keyword>
<dbReference type="Proteomes" id="UP000184600">
    <property type="component" value="Unassembled WGS sequence"/>
</dbReference>
<gene>
    <name evidence="2" type="ORF">VQ7734_01397</name>
</gene>
<organism evidence="2 3">
    <name type="scientific">Vibrio quintilis</name>
    <dbReference type="NCBI Taxonomy" id="1117707"/>
    <lineage>
        <taxon>Bacteria</taxon>
        <taxon>Pseudomonadati</taxon>
        <taxon>Pseudomonadota</taxon>
        <taxon>Gammaproteobacteria</taxon>
        <taxon>Vibrionales</taxon>
        <taxon>Vibrionaceae</taxon>
        <taxon>Vibrio</taxon>
    </lineage>
</organism>
<dbReference type="OrthoDB" id="6870451at2"/>
<accession>A0A1M7YSP3</accession>